<comment type="caution">
    <text evidence="2">The sequence shown here is derived from an EMBL/GenBank/DDBJ whole genome shotgun (WGS) entry which is preliminary data.</text>
</comment>
<accession>A0A8S3W811</accession>
<feature type="compositionally biased region" description="Basic and acidic residues" evidence="1">
    <location>
        <begin position="1"/>
        <end position="19"/>
    </location>
</feature>
<reference evidence="2" key="1">
    <citation type="submission" date="2021-04" db="EMBL/GenBank/DDBJ databases">
        <authorList>
            <person name="Tunstrom K."/>
        </authorList>
    </citation>
    <scope>NUCLEOTIDE SEQUENCE</scope>
</reference>
<evidence type="ECO:0000313" key="2">
    <source>
        <dbReference type="EMBL" id="CAG4945872.1"/>
    </source>
</evidence>
<dbReference type="AlphaFoldDB" id="A0A8S3W811"/>
<keyword evidence="3" id="KW-1185">Reference proteome</keyword>
<evidence type="ECO:0000256" key="1">
    <source>
        <dbReference type="SAM" id="MobiDB-lite"/>
    </source>
</evidence>
<sequence>MLKESTRYDSRNTVQEEGRPLASSRLPAIEELTLGLKQKLHLQARARAAPYYIRKQEPVDLVESCESVERVVKSLECKKRVGLQWCYMRRACENEMANYDVSGMTKITRTNQNGRRFLASGQPFKRLSSSFRMGKTTVTNIVYSTCRAMWKNLVDLHMPKPTEVLLKRISEKYYEYQFPLLYE</sequence>
<dbReference type="OrthoDB" id="7438699at2759"/>
<feature type="region of interest" description="Disordered" evidence="1">
    <location>
        <begin position="1"/>
        <end position="22"/>
    </location>
</feature>
<dbReference type="Proteomes" id="UP000691718">
    <property type="component" value="Unassembled WGS sequence"/>
</dbReference>
<proteinExistence type="predicted"/>
<organism evidence="2 3">
    <name type="scientific">Parnassius apollo</name>
    <name type="common">Apollo butterfly</name>
    <name type="synonym">Papilio apollo</name>
    <dbReference type="NCBI Taxonomy" id="110799"/>
    <lineage>
        <taxon>Eukaryota</taxon>
        <taxon>Metazoa</taxon>
        <taxon>Ecdysozoa</taxon>
        <taxon>Arthropoda</taxon>
        <taxon>Hexapoda</taxon>
        <taxon>Insecta</taxon>
        <taxon>Pterygota</taxon>
        <taxon>Neoptera</taxon>
        <taxon>Endopterygota</taxon>
        <taxon>Lepidoptera</taxon>
        <taxon>Glossata</taxon>
        <taxon>Ditrysia</taxon>
        <taxon>Papilionoidea</taxon>
        <taxon>Papilionidae</taxon>
        <taxon>Parnassiinae</taxon>
        <taxon>Parnassini</taxon>
        <taxon>Parnassius</taxon>
        <taxon>Parnassius</taxon>
    </lineage>
</organism>
<protein>
    <submittedName>
        <fullName evidence="2">(apollo) hypothetical protein</fullName>
    </submittedName>
</protein>
<name>A0A8S3W811_PARAO</name>
<dbReference type="EMBL" id="CAJQZP010000209">
    <property type="protein sequence ID" value="CAG4945872.1"/>
    <property type="molecule type" value="Genomic_DNA"/>
</dbReference>
<evidence type="ECO:0000313" key="3">
    <source>
        <dbReference type="Proteomes" id="UP000691718"/>
    </source>
</evidence>
<gene>
    <name evidence="2" type="ORF">PAPOLLO_LOCUS3191</name>
</gene>